<keyword evidence="3" id="KW-1185">Reference proteome</keyword>
<evidence type="ECO:0000313" key="2">
    <source>
        <dbReference type="EMBL" id="NLR91951.1"/>
    </source>
</evidence>
<evidence type="ECO:0000259" key="1">
    <source>
        <dbReference type="Pfam" id="PF18962"/>
    </source>
</evidence>
<proteinExistence type="predicted"/>
<dbReference type="InterPro" id="IPR026444">
    <property type="entry name" value="Secre_tail"/>
</dbReference>
<organism evidence="2 3">
    <name type="scientific">Flammeovirga agarivorans</name>
    <dbReference type="NCBI Taxonomy" id="2726742"/>
    <lineage>
        <taxon>Bacteria</taxon>
        <taxon>Pseudomonadati</taxon>
        <taxon>Bacteroidota</taxon>
        <taxon>Cytophagia</taxon>
        <taxon>Cytophagales</taxon>
        <taxon>Flammeovirgaceae</taxon>
        <taxon>Flammeovirga</taxon>
    </lineage>
</organism>
<dbReference type="Proteomes" id="UP000585050">
    <property type="component" value="Unassembled WGS sequence"/>
</dbReference>
<comment type="caution">
    <text evidence="2">The sequence shown here is derived from an EMBL/GenBank/DDBJ whole genome shotgun (WGS) entry which is preliminary data.</text>
</comment>
<gene>
    <name evidence="2" type="ORF">HGP29_12070</name>
</gene>
<name>A0A7X8XW69_9BACT</name>
<sequence length="420" mass="47177">MKNLLATLFLTCYCVFNNSYARFVEQDTVINHIDKTITIVRDVTFNANQDEDGNTIPNNTENYIIFNVPDGYTLVVGENVEFDIQKTDTEKQYVEIIGDMKLLSGASFIVRREAYFTLYGSLTVEGTGSTIKVEDPGHISKSSYFLVTGDFNNNTSPGGNTTIDIDHKGSLFIMGDATGDNSTLTLAIRNGDETGIGGIHVDGDENIDNFHDYNKKSDGTFPSALNSKIQSVNDLPVELIDFTASVISDQVIVSWSTATELNADYFDLQKSNDKVNWESLERISAQGNSTHVTNYEYIDTDPVNGDFYYRLIQYDFDGKNETFGPIHINNRINAERFNVSVYPNPSTSITRLDVNRVDLNSIIKINVYDSKGKLVGEKELSVGQYNFTFNLDTIIKLNKGVYYLTIQQGKFIEKKKVIRY</sequence>
<reference evidence="2 3" key="1">
    <citation type="submission" date="2020-04" db="EMBL/GenBank/DDBJ databases">
        <title>Flammeovirga sp. SR4, a novel species isolated from seawater.</title>
        <authorList>
            <person name="Wang X."/>
        </authorList>
    </citation>
    <scope>NUCLEOTIDE SEQUENCE [LARGE SCALE GENOMIC DNA]</scope>
    <source>
        <strain evidence="2 3">SR4</strain>
    </source>
</reference>
<dbReference type="EMBL" id="JABAIL010000003">
    <property type="protein sequence ID" value="NLR91951.1"/>
    <property type="molecule type" value="Genomic_DNA"/>
</dbReference>
<dbReference type="NCBIfam" id="TIGR04183">
    <property type="entry name" value="Por_Secre_tail"/>
    <property type="match status" value="1"/>
</dbReference>
<dbReference type="RefSeq" id="WP_168882660.1">
    <property type="nucleotide sequence ID" value="NZ_JABAIL010000003.1"/>
</dbReference>
<protein>
    <submittedName>
        <fullName evidence="2">T9SS type A sorting domain-containing protein</fullName>
    </submittedName>
</protein>
<feature type="domain" description="Secretion system C-terminal sorting" evidence="1">
    <location>
        <begin position="341"/>
        <end position="418"/>
    </location>
</feature>
<evidence type="ECO:0000313" key="3">
    <source>
        <dbReference type="Proteomes" id="UP000585050"/>
    </source>
</evidence>
<dbReference type="AlphaFoldDB" id="A0A7X8XW69"/>
<accession>A0A7X8XW69</accession>
<dbReference type="Pfam" id="PF18962">
    <property type="entry name" value="Por_Secre_tail"/>
    <property type="match status" value="1"/>
</dbReference>